<comment type="subcellular location">
    <subcellularLocation>
        <location evidence="1">Cell membrane</location>
        <topology evidence="1">Multi-pass membrane protein</topology>
    </subcellularLocation>
</comment>
<proteinExistence type="inferred from homology"/>
<dbReference type="PANTHER" id="PTHR30489">
    <property type="entry name" value="LIPOPROTEIN-RELEASING SYSTEM TRANSMEMBRANE PROTEIN LOLE"/>
    <property type="match status" value="1"/>
</dbReference>
<reference evidence="10" key="1">
    <citation type="submission" date="2019-02" db="EMBL/GenBank/DDBJ databases">
        <authorList>
            <person name="Gruber-Vodicka R. H."/>
            <person name="Seah K. B. B."/>
        </authorList>
    </citation>
    <scope>NUCLEOTIDE SEQUENCE</scope>
    <source>
        <strain evidence="9">BECK_DK161</strain>
        <strain evidence="10">BECK_DK47</strain>
    </source>
</reference>
<feature type="transmembrane region" description="Helical" evidence="7">
    <location>
        <begin position="249"/>
        <end position="267"/>
    </location>
</feature>
<comment type="similarity">
    <text evidence="2">Belongs to the ABC-4 integral membrane protein family. LolC/E subfamily.</text>
</comment>
<dbReference type="PANTHER" id="PTHR30489:SF0">
    <property type="entry name" value="LIPOPROTEIN-RELEASING SYSTEM TRANSMEMBRANE PROTEIN LOLE"/>
    <property type="match status" value="1"/>
</dbReference>
<sequence>MKDPLYPRTLARTVQRQRYLLDYALSSLLRHGGRHLALLVVYVLVVFLLASVMLFSSALRREAGIVLEGAPVIVVQKIVAGRHALIPAEYLSRMGHLRGVTVRYGRLWGYYYDPAIQANYTLLVPRDRVLKDDEIVIGAGIARVRGLDIGDYLGFRAADGAVVSLRVVDKLDSRSELLSADLILLSEARFRRLFAIPDDVYTDLVLEVPNPREERKVAEKVATRLPDTRLILREEILRTYDALFGWRQGIVLMVLSGAILAFAILAWNKASGLGAEEQREIGILKAIGWETGDVIRMKFWEGASISLAAFFIGYLLAWLHVFHTDFALFEPVLKGWSTLYPHFRLTPFVDGRQIATLFFFTVFPYTAATIIPVWRVAISGPDEVMR</sequence>
<accession>A0A450TI61</accession>
<evidence type="ECO:0000259" key="8">
    <source>
        <dbReference type="Pfam" id="PF02687"/>
    </source>
</evidence>
<keyword evidence="3" id="KW-1003">Cell membrane</keyword>
<dbReference type="EMBL" id="CAADEX010000179">
    <property type="protein sequence ID" value="VFJ66880.1"/>
    <property type="molecule type" value="Genomic_DNA"/>
</dbReference>
<feature type="transmembrane region" description="Helical" evidence="7">
    <location>
        <begin position="354"/>
        <end position="377"/>
    </location>
</feature>
<organism evidence="10">
    <name type="scientific">Candidatus Kentrum sp. DK</name>
    <dbReference type="NCBI Taxonomy" id="2126562"/>
    <lineage>
        <taxon>Bacteria</taxon>
        <taxon>Pseudomonadati</taxon>
        <taxon>Pseudomonadota</taxon>
        <taxon>Gammaproteobacteria</taxon>
        <taxon>Candidatus Kentrum</taxon>
    </lineage>
</organism>
<feature type="domain" description="ABC3 transporter permease C-terminal" evidence="8">
    <location>
        <begin position="257"/>
        <end position="377"/>
    </location>
</feature>
<keyword evidence="4 7" id="KW-0812">Transmembrane</keyword>
<dbReference type="AlphaFoldDB" id="A0A450TI61"/>
<evidence type="ECO:0000256" key="1">
    <source>
        <dbReference type="ARBA" id="ARBA00004651"/>
    </source>
</evidence>
<evidence type="ECO:0000256" key="2">
    <source>
        <dbReference type="ARBA" id="ARBA00005236"/>
    </source>
</evidence>
<dbReference type="InterPro" id="IPR051447">
    <property type="entry name" value="Lipoprotein-release_system"/>
</dbReference>
<evidence type="ECO:0000256" key="3">
    <source>
        <dbReference type="ARBA" id="ARBA00022475"/>
    </source>
</evidence>
<feature type="transmembrane region" description="Helical" evidence="7">
    <location>
        <begin position="36"/>
        <end position="55"/>
    </location>
</feature>
<keyword evidence="6 7" id="KW-0472">Membrane</keyword>
<feature type="transmembrane region" description="Helical" evidence="7">
    <location>
        <begin position="299"/>
        <end position="319"/>
    </location>
</feature>
<evidence type="ECO:0000256" key="4">
    <source>
        <dbReference type="ARBA" id="ARBA00022692"/>
    </source>
</evidence>
<evidence type="ECO:0000313" key="10">
    <source>
        <dbReference type="EMBL" id="VFJ66880.1"/>
    </source>
</evidence>
<name>A0A450TI61_9GAMM</name>
<dbReference type="Pfam" id="PF02687">
    <property type="entry name" value="FtsX"/>
    <property type="match status" value="1"/>
</dbReference>
<gene>
    <name evidence="10" type="ORF">BECKDK2373B_GA0170837_11796</name>
    <name evidence="9" type="ORF">BECKDK2373C_GA0170839_101852</name>
</gene>
<protein>
    <submittedName>
        <fullName evidence="10">FtsX-like permease family protein</fullName>
    </submittedName>
</protein>
<evidence type="ECO:0000313" key="9">
    <source>
        <dbReference type="EMBL" id="VFJ47539.1"/>
    </source>
</evidence>
<dbReference type="InterPro" id="IPR003838">
    <property type="entry name" value="ABC3_permease_C"/>
</dbReference>
<dbReference type="GO" id="GO:0098797">
    <property type="term" value="C:plasma membrane protein complex"/>
    <property type="evidence" value="ECO:0007669"/>
    <property type="project" value="TreeGrafter"/>
</dbReference>
<evidence type="ECO:0000256" key="6">
    <source>
        <dbReference type="ARBA" id="ARBA00023136"/>
    </source>
</evidence>
<dbReference type="GO" id="GO:0044874">
    <property type="term" value="P:lipoprotein localization to outer membrane"/>
    <property type="evidence" value="ECO:0007669"/>
    <property type="project" value="TreeGrafter"/>
</dbReference>
<evidence type="ECO:0000256" key="5">
    <source>
        <dbReference type="ARBA" id="ARBA00022989"/>
    </source>
</evidence>
<keyword evidence="5 7" id="KW-1133">Transmembrane helix</keyword>
<dbReference type="EMBL" id="CAADEY010000018">
    <property type="protein sequence ID" value="VFJ47539.1"/>
    <property type="molecule type" value="Genomic_DNA"/>
</dbReference>
<evidence type="ECO:0000256" key="7">
    <source>
        <dbReference type="SAM" id="Phobius"/>
    </source>
</evidence>